<comment type="caution">
    <text evidence="2">The sequence shown here is derived from an EMBL/GenBank/DDBJ whole genome shotgun (WGS) entry which is preliminary data.</text>
</comment>
<gene>
    <name evidence="2" type="ORF">GCM10022229_18510</name>
</gene>
<name>A0ABP7MJV9_9GAMM</name>
<organism evidence="2 3">
    <name type="scientific">Luteimonas lutimaris</name>
    <dbReference type="NCBI Taxonomy" id="698645"/>
    <lineage>
        <taxon>Bacteria</taxon>
        <taxon>Pseudomonadati</taxon>
        <taxon>Pseudomonadota</taxon>
        <taxon>Gammaproteobacteria</taxon>
        <taxon>Lysobacterales</taxon>
        <taxon>Lysobacteraceae</taxon>
        <taxon>Luteimonas</taxon>
    </lineage>
</organism>
<evidence type="ECO:0000313" key="3">
    <source>
        <dbReference type="Proteomes" id="UP001501727"/>
    </source>
</evidence>
<feature type="compositionally biased region" description="Basic and acidic residues" evidence="1">
    <location>
        <begin position="56"/>
        <end position="72"/>
    </location>
</feature>
<evidence type="ECO:0000313" key="2">
    <source>
        <dbReference type="EMBL" id="GAA3924920.1"/>
    </source>
</evidence>
<dbReference type="EMBL" id="BAAAZU010000009">
    <property type="protein sequence ID" value="GAA3924920.1"/>
    <property type="molecule type" value="Genomic_DNA"/>
</dbReference>
<feature type="region of interest" description="Disordered" evidence="1">
    <location>
        <begin position="1"/>
        <end position="72"/>
    </location>
</feature>
<protein>
    <submittedName>
        <fullName evidence="2">Uncharacterized protein</fullName>
    </submittedName>
</protein>
<evidence type="ECO:0000256" key="1">
    <source>
        <dbReference type="SAM" id="MobiDB-lite"/>
    </source>
</evidence>
<accession>A0ABP7MJV9</accession>
<sequence>MNTHRSPPSTHVPAGRRAGPAPAPPVAPRVDATPVRHLHRQRDFGIGYGNSSGYGSDRHYVDGHADPIFRVT</sequence>
<dbReference type="Proteomes" id="UP001501727">
    <property type="component" value="Unassembled WGS sequence"/>
</dbReference>
<dbReference type="RefSeq" id="WP_344759704.1">
    <property type="nucleotide sequence ID" value="NZ_BAAAZU010000009.1"/>
</dbReference>
<keyword evidence="3" id="KW-1185">Reference proteome</keyword>
<reference evidence="3" key="1">
    <citation type="journal article" date="2019" name="Int. J. Syst. Evol. Microbiol.">
        <title>The Global Catalogue of Microorganisms (GCM) 10K type strain sequencing project: providing services to taxonomists for standard genome sequencing and annotation.</title>
        <authorList>
            <consortium name="The Broad Institute Genomics Platform"/>
            <consortium name="The Broad Institute Genome Sequencing Center for Infectious Disease"/>
            <person name="Wu L."/>
            <person name="Ma J."/>
        </authorList>
    </citation>
    <scope>NUCLEOTIDE SEQUENCE [LARGE SCALE GENOMIC DNA]</scope>
    <source>
        <strain evidence="3">JCM 16916</strain>
    </source>
</reference>
<proteinExistence type="predicted"/>